<dbReference type="SUPFAM" id="SSF52058">
    <property type="entry name" value="L domain-like"/>
    <property type="match status" value="1"/>
</dbReference>
<feature type="region of interest" description="Disordered" evidence="1">
    <location>
        <begin position="128"/>
        <end position="150"/>
    </location>
</feature>
<dbReference type="Proteomes" id="UP001176940">
    <property type="component" value="Unassembled WGS sequence"/>
</dbReference>
<organism evidence="2 3">
    <name type="scientific">Ranitomeya imitator</name>
    <name type="common">mimic poison frog</name>
    <dbReference type="NCBI Taxonomy" id="111125"/>
    <lineage>
        <taxon>Eukaryota</taxon>
        <taxon>Metazoa</taxon>
        <taxon>Chordata</taxon>
        <taxon>Craniata</taxon>
        <taxon>Vertebrata</taxon>
        <taxon>Euteleostomi</taxon>
        <taxon>Amphibia</taxon>
        <taxon>Batrachia</taxon>
        <taxon>Anura</taxon>
        <taxon>Neobatrachia</taxon>
        <taxon>Hyloidea</taxon>
        <taxon>Dendrobatidae</taxon>
        <taxon>Dendrobatinae</taxon>
        <taxon>Ranitomeya</taxon>
    </lineage>
</organism>
<comment type="caution">
    <text evidence="2">The sequence shown here is derived from an EMBL/GenBank/DDBJ whole genome shotgun (WGS) entry which is preliminary data.</text>
</comment>
<evidence type="ECO:0000256" key="1">
    <source>
        <dbReference type="SAM" id="MobiDB-lite"/>
    </source>
</evidence>
<dbReference type="InterPro" id="IPR032675">
    <property type="entry name" value="LRR_dom_sf"/>
</dbReference>
<evidence type="ECO:0000313" key="2">
    <source>
        <dbReference type="EMBL" id="CAJ0937630.1"/>
    </source>
</evidence>
<proteinExistence type="predicted"/>
<dbReference type="EMBL" id="CAUEEQ010013633">
    <property type="protein sequence ID" value="CAJ0937630.1"/>
    <property type="molecule type" value="Genomic_DNA"/>
</dbReference>
<gene>
    <name evidence="2" type="ORF">RIMI_LOCUS7258124</name>
</gene>
<protein>
    <submittedName>
        <fullName evidence="2">Uncharacterized protein</fullName>
    </submittedName>
</protein>
<reference evidence="2" key="1">
    <citation type="submission" date="2023-07" db="EMBL/GenBank/DDBJ databases">
        <authorList>
            <person name="Stuckert A."/>
        </authorList>
    </citation>
    <scope>NUCLEOTIDE SEQUENCE</scope>
</reference>
<evidence type="ECO:0000313" key="3">
    <source>
        <dbReference type="Proteomes" id="UP001176940"/>
    </source>
</evidence>
<name>A0ABN9LAT1_9NEOB</name>
<accession>A0ABN9LAT1</accession>
<sequence>MSNPLLNAGFTKQSVQPLFEEYLSKTTQNEGKTPWRARSRLRGSTFLNLYRMGLENLSLEQIPEERRQEVLQLLLPHNRLLVLPPAVAAFSQLHLLDISNNGLAYIGPEILALTQLKTLLAKNKPSGRVLSAQGDGHHAAGGGQLQRKPV</sequence>
<keyword evidence="3" id="KW-1185">Reference proteome</keyword>
<dbReference type="Gene3D" id="3.80.10.10">
    <property type="entry name" value="Ribonuclease Inhibitor"/>
    <property type="match status" value="1"/>
</dbReference>